<dbReference type="InterPro" id="IPR050327">
    <property type="entry name" value="Proton-linked_MCT"/>
</dbReference>
<feature type="transmembrane region" description="Helical" evidence="2">
    <location>
        <begin position="314"/>
        <end position="334"/>
    </location>
</feature>
<keyword evidence="2" id="KW-0472">Membrane</keyword>
<keyword evidence="2" id="KW-1133">Transmembrane helix</keyword>
<keyword evidence="2" id="KW-0812">Transmembrane</keyword>
<evidence type="ECO:0000259" key="3">
    <source>
        <dbReference type="PROSITE" id="PS50850"/>
    </source>
</evidence>
<dbReference type="GO" id="GO:0016020">
    <property type="term" value="C:membrane"/>
    <property type="evidence" value="ECO:0007669"/>
    <property type="project" value="UniProtKB-SubCell"/>
</dbReference>
<feature type="transmembrane region" description="Helical" evidence="2">
    <location>
        <begin position="142"/>
        <end position="161"/>
    </location>
</feature>
<evidence type="ECO:0000313" key="4">
    <source>
        <dbReference type="EMBL" id="RNA31636.1"/>
    </source>
</evidence>
<dbReference type="SUPFAM" id="SSF103473">
    <property type="entry name" value="MFS general substrate transporter"/>
    <property type="match status" value="1"/>
</dbReference>
<feature type="transmembrane region" description="Helical" evidence="2">
    <location>
        <begin position="403"/>
        <end position="428"/>
    </location>
</feature>
<feature type="transmembrane region" description="Helical" evidence="2">
    <location>
        <begin position="17"/>
        <end position="39"/>
    </location>
</feature>
<feature type="transmembrane region" description="Helical" evidence="2">
    <location>
        <begin position="249"/>
        <end position="272"/>
    </location>
</feature>
<comment type="subcellular location">
    <subcellularLocation>
        <location evidence="1">Membrane</location>
        <topology evidence="1">Multi-pass membrane protein</topology>
    </subcellularLocation>
</comment>
<evidence type="ECO:0000256" key="2">
    <source>
        <dbReference type="SAM" id="Phobius"/>
    </source>
</evidence>
<dbReference type="InterPro" id="IPR036259">
    <property type="entry name" value="MFS_trans_sf"/>
</dbReference>
<accession>A0A3M7S766</accession>
<gene>
    <name evidence="4" type="ORF">BpHYR1_045901</name>
</gene>
<feature type="transmembrane region" description="Helical" evidence="2">
    <location>
        <begin position="90"/>
        <end position="111"/>
    </location>
</feature>
<protein>
    <submittedName>
        <fullName evidence="4">Monocarboxylate transporter 3-like</fullName>
    </submittedName>
</protein>
<dbReference type="Pfam" id="PF07690">
    <property type="entry name" value="MFS_1"/>
    <property type="match status" value="1"/>
</dbReference>
<feature type="transmembrane region" description="Helical" evidence="2">
    <location>
        <begin position="375"/>
        <end position="397"/>
    </location>
</feature>
<dbReference type="PANTHER" id="PTHR11360">
    <property type="entry name" value="MONOCARBOXYLATE TRANSPORTER"/>
    <property type="match status" value="1"/>
</dbReference>
<feature type="transmembrane region" description="Helical" evidence="2">
    <location>
        <begin position="59"/>
        <end position="78"/>
    </location>
</feature>
<dbReference type="InterPro" id="IPR011701">
    <property type="entry name" value="MFS"/>
</dbReference>
<organism evidence="4 5">
    <name type="scientific">Brachionus plicatilis</name>
    <name type="common">Marine rotifer</name>
    <name type="synonym">Brachionus muelleri</name>
    <dbReference type="NCBI Taxonomy" id="10195"/>
    <lineage>
        <taxon>Eukaryota</taxon>
        <taxon>Metazoa</taxon>
        <taxon>Spiralia</taxon>
        <taxon>Gnathifera</taxon>
        <taxon>Rotifera</taxon>
        <taxon>Eurotatoria</taxon>
        <taxon>Monogononta</taxon>
        <taxon>Pseudotrocha</taxon>
        <taxon>Ploima</taxon>
        <taxon>Brachionidae</taxon>
        <taxon>Brachionus</taxon>
    </lineage>
</organism>
<dbReference type="OrthoDB" id="2213137at2759"/>
<feature type="transmembrane region" description="Helical" evidence="2">
    <location>
        <begin position="340"/>
        <end position="363"/>
    </location>
</feature>
<dbReference type="PANTHER" id="PTHR11360:SF284">
    <property type="entry name" value="EG:103B4.3 PROTEIN-RELATED"/>
    <property type="match status" value="1"/>
</dbReference>
<dbReference type="EMBL" id="REGN01001916">
    <property type="protein sequence ID" value="RNA31636.1"/>
    <property type="molecule type" value="Genomic_DNA"/>
</dbReference>
<dbReference type="PROSITE" id="PS50850">
    <property type="entry name" value="MFS"/>
    <property type="match status" value="1"/>
</dbReference>
<proteinExistence type="predicted"/>
<evidence type="ECO:0000256" key="1">
    <source>
        <dbReference type="ARBA" id="ARBA00004141"/>
    </source>
</evidence>
<feature type="transmembrane region" description="Helical" evidence="2">
    <location>
        <begin position="173"/>
        <end position="194"/>
    </location>
</feature>
<dbReference type="Gene3D" id="1.20.1250.20">
    <property type="entry name" value="MFS general substrate transporter like domains"/>
    <property type="match status" value="2"/>
</dbReference>
<feature type="transmembrane region" description="Helical" evidence="2">
    <location>
        <begin position="117"/>
        <end position="135"/>
    </location>
</feature>
<dbReference type="GO" id="GO:0022857">
    <property type="term" value="F:transmembrane transporter activity"/>
    <property type="evidence" value="ECO:0007669"/>
    <property type="project" value="InterPro"/>
</dbReference>
<evidence type="ECO:0000313" key="5">
    <source>
        <dbReference type="Proteomes" id="UP000276133"/>
    </source>
</evidence>
<reference evidence="4 5" key="1">
    <citation type="journal article" date="2018" name="Sci. Rep.">
        <title>Genomic signatures of local adaptation to the degree of environmental predictability in rotifers.</title>
        <authorList>
            <person name="Franch-Gras L."/>
            <person name="Hahn C."/>
            <person name="Garcia-Roger E.M."/>
            <person name="Carmona M.J."/>
            <person name="Serra M."/>
            <person name="Gomez A."/>
        </authorList>
    </citation>
    <scope>NUCLEOTIDE SEQUENCE [LARGE SCALE GENOMIC DNA]</scope>
    <source>
        <strain evidence="4">HYR1</strain>
    </source>
</reference>
<feature type="domain" description="Major facilitator superfamily (MFS) profile" evidence="3">
    <location>
        <begin position="21"/>
        <end position="429"/>
    </location>
</feature>
<keyword evidence="5" id="KW-1185">Reference proteome</keyword>
<dbReference type="InterPro" id="IPR020846">
    <property type="entry name" value="MFS_dom"/>
</dbReference>
<sequence length="442" mass="49332">MEFEGDERIFQKPNGGYGWIILLSISLTNFILIGCMYSFGIILKILKEHFNVTQDVANLLQSFNTGFLFASGALSSALAKEFGCRKVMMLSSFIYASTFFISAFLSSFYLITIMLGIIGGIAYGCTYLTSIIILVDYFDKKLGLANGIMMASSGFGAFAFAPLTKFLTKNFVWNHVLLINGSIILTIVLFSSFLTPVEYYKKKHTNNAQLMESLKLNENYAETIPKDKPNILIRILKEITNFSLLKENFAFLLIVSSGFFVFAAYYIPFIYIPIRAQELEIHDYAWVISIAGLANIPNRLILGIFCDKKVMKPVNMNTICLLIAAFCLFCYFYLKTFALQICFGVVFAIPMAGVHSLSTPYLVEIVGSNKFRNANGILNTMRGIGAVLGPFFAGMLSERFNSIFYSFIFAGSSFLIAVVFSFFAGISLSAQKKNTPKNLTRV</sequence>
<comment type="caution">
    <text evidence="4">The sequence shown here is derived from an EMBL/GenBank/DDBJ whole genome shotgun (WGS) entry which is preliminary data.</text>
</comment>
<feature type="transmembrane region" description="Helical" evidence="2">
    <location>
        <begin position="284"/>
        <end position="302"/>
    </location>
</feature>
<dbReference type="AlphaFoldDB" id="A0A3M7S766"/>
<dbReference type="Proteomes" id="UP000276133">
    <property type="component" value="Unassembled WGS sequence"/>
</dbReference>
<name>A0A3M7S766_BRAPC</name>